<proteinExistence type="predicted"/>
<accession>A0ABZ1BVR1</accession>
<organism evidence="2 3">
    <name type="scientific">Carboxydichorda subterranea</name>
    <dbReference type="NCBI Taxonomy" id="3109565"/>
    <lineage>
        <taxon>Bacteria</taxon>
        <taxon>Bacillati</taxon>
        <taxon>Bacillota</taxon>
        <taxon>Limnochordia</taxon>
        <taxon>Limnochordales</taxon>
        <taxon>Geochordaceae</taxon>
        <taxon>Carboxydichorda</taxon>
    </lineage>
</organism>
<keyword evidence="1" id="KW-0732">Signal</keyword>
<evidence type="ECO:0000256" key="1">
    <source>
        <dbReference type="SAM" id="SignalP"/>
    </source>
</evidence>
<dbReference type="Proteomes" id="UP001332192">
    <property type="component" value="Chromosome"/>
</dbReference>
<name>A0ABZ1BVR1_9FIRM</name>
<sequence>MRHFALTLAAIVVVLLAAWPVAAASLTLAGGTAWNLPMPLTIVQKGEQDIRIARAEWETRPLYEAPYYAIRMAGQTWGLSVIHHKLYLLTSHPDVQSFWVSHGYNLILGERYWRAGRWMYSAGLGPVLTHPETTVRGKTLADPPHAEISFEGYYLSGIAGSWAIAYVLPLTSWFQLVAETKSTAAWARVPIADGYADVPNVALHVNIGAQFSW</sequence>
<evidence type="ECO:0000313" key="3">
    <source>
        <dbReference type="Proteomes" id="UP001332192"/>
    </source>
</evidence>
<evidence type="ECO:0008006" key="4">
    <source>
        <dbReference type="Google" id="ProtNLM"/>
    </source>
</evidence>
<evidence type="ECO:0000313" key="2">
    <source>
        <dbReference type="EMBL" id="WRP16862.1"/>
    </source>
</evidence>
<feature type="chain" id="PRO_5046802550" description="Outer membrane protein beta-barrel domain-containing protein" evidence="1">
    <location>
        <begin position="24"/>
        <end position="213"/>
    </location>
</feature>
<protein>
    <recommendedName>
        <fullName evidence="4">Outer membrane protein beta-barrel domain-containing protein</fullName>
    </recommendedName>
</protein>
<reference evidence="2 3" key="1">
    <citation type="journal article" date="2024" name="Front. Microbiol.">
        <title>Novel thermophilic genera Geochorda gen. nov. and Carboxydochorda gen. nov. from the deep terrestrial subsurface reveal the ecophysiological diversity in the class Limnochordia.</title>
        <authorList>
            <person name="Karnachuk O.V."/>
            <person name="Lukina A.P."/>
            <person name="Avakyan M.R."/>
            <person name="Kadnikov V.V."/>
            <person name="Begmatov S."/>
            <person name="Beletsky A.V."/>
            <person name="Vlasova K.G."/>
            <person name="Novikov A.A."/>
            <person name="Shcherbakova V.A."/>
            <person name="Mardanov A.V."/>
            <person name="Ravin N.V."/>
        </authorList>
    </citation>
    <scope>NUCLEOTIDE SEQUENCE [LARGE SCALE GENOMIC DNA]</scope>
    <source>
        <strain evidence="2 3">L945</strain>
    </source>
</reference>
<feature type="signal peptide" evidence="1">
    <location>
        <begin position="1"/>
        <end position="23"/>
    </location>
</feature>
<dbReference type="RefSeq" id="WP_324716134.1">
    <property type="nucleotide sequence ID" value="NZ_CP141615.1"/>
</dbReference>
<gene>
    <name evidence="2" type="ORF">U7230_12330</name>
</gene>
<keyword evidence="3" id="KW-1185">Reference proteome</keyword>
<dbReference type="EMBL" id="CP141615">
    <property type="protein sequence ID" value="WRP16862.1"/>
    <property type="molecule type" value="Genomic_DNA"/>
</dbReference>